<dbReference type="Gene3D" id="3.40.50.300">
    <property type="entry name" value="P-loop containing nucleotide triphosphate hydrolases"/>
    <property type="match status" value="1"/>
</dbReference>
<dbReference type="SMART" id="SM00028">
    <property type="entry name" value="TPR"/>
    <property type="match status" value="3"/>
</dbReference>
<keyword evidence="8" id="KW-1185">Reference proteome</keyword>
<dbReference type="SUPFAM" id="SSF52540">
    <property type="entry name" value="P-loop containing nucleoside triphosphate hydrolases"/>
    <property type="match status" value="1"/>
</dbReference>
<dbReference type="CDD" id="cd15831">
    <property type="entry name" value="BTAD"/>
    <property type="match status" value="1"/>
</dbReference>
<dbReference type="InterPro" id="IPR005158">
    <property type="entry name" value="BTAD"/>
</dbReference>
<dbReference type="EMBL" id="QHHU01000006">
    <property type="protein sequence ID" value="RSM48793.1"/>
    <property type="molecule type" value="Genomic_DNA"/>
</dbReference>
<evidence type="ECO:0000256" key="1">
    <source>
        <dbReference type="ARBA" id="ARBA00005820"/>
    </source>
</evidence>
<dbReference type="PRINTS" id="PR00364">
    <property type="entry name" value="DISEASERSIST"/>
</dbReference>
<evidence type="ECO:0000256" key="3">
    <source>
        <dbReference type="ARBA" id="ARBA00023125"/>
    </source>
</evidence>
<dbReference type="AlphaFoldDB" id="A0A428X0B7"/>
<evidence type="ECO:0000256" key="5">
    <source>
        <dbReference type="PROSITE-ProRule" id="PRU01091"/>
    </source>
</evidence>
<dbReference type="InterPro" id="IPR036388">
    <property type="entry name" value="WH-like_DNA-bd_sf"/>
</dbReference>
<feature type="domain" description="OmpR/PhoB-type" evidence="6">
    <location>
        <begin position="1"/>
        <end position="74"/>
    </location>
</feature>
<dbReference type="InterPro" id="IPR003593">
    <property type="entry name" value="AAA+_ATPase"/>
</dbReference>
<comment type="caution">
    <text evidence="7">The sequence shown here is derived from an EMBL/GenBank/DDBJ whole genome shotgun (WGS) entry which is preliminary data.</text>
</comment>
<organism evidence="7 8">
    <name type="scientific">Amycolatopsis balhimycina DSM 5908</name>
    <dbReference type="NCBI Taxonomy" id="1081091"/>
    <lineage>
        <taxon>Bacteria</taxon>
        <taxon>Bacillati</taxon>
        <taxon>Actinomycetota</taxon>
        <taxon>Actinomycetes</taxon>
        <taxon>Pseudonocardiales</taxon>
        <taxon>Pseudonocardiaceae</taxon>
        <taxon>Amycolatopsis</taxon>
    </lineage>
</organism>
<sequence>MPPGRQQTVLAALLVDANRVVSLDQLIEAIWYDDPPATARTQVQICVSRLRRALAAAVGPDTLVTRGPGYELQVADGQLDARTFTGLVSGAADLTRTGALEDASRMLGAALALWRGPALSGTGSRLLEAKASHLEEQRLNAVEAHFDLGLRLGRQHQLIGELASQVAANPLRERLRGQLMLALFRSGRQAEALETYRAGRELLVEQLGLEPGDELRRLEAAILADDAGLRRSPAPEAPAALAHPPVVPFQLPADIADFTARDALIEHTERLLLGHPGRRATPVVVLAGKPGVGKTVLAVHVAHRIAEDHCPDGQLYCDLGGTRAHPADPLDVLGRFLRALGVPGPAVPGSVDERAEMYRHRLAGKRMLVVLDDAHSERQVRDLLPGSSSCVVVVTSRVRLTGLAGAGVLDVDVLDPEQATGMLATMIGTERVAAEPAAVDALVRLVGGLPLALRIVAARLAARPSWSLAWMLERLSDERRRLDELAHGELMVRASLALTYDGLAGDARRLLRLLSCLDRLSFPVWVAAALLEADPLRAADLLERLVDAQMLEISAIERDGSPRYRFHDLIRLFAREQLDEHEQASGRRAALARVSSGWLGLASEAHHRIYGGDFTVLHGSAPRLRPPADAVDRILADPLLWFEDEQDNLCSIVALAAEAGLDECAWDLAVTMVALFENRCYFDAWERTHRQALEAVRAVANRRGEAALLCSLGSLQLSRSRPDAAAEPLAAALATFEDLGDAHGTAMAHRNLALLDEARGADPQARFERALVEFRVAGDPVGEAYVLGRLAQTELDAGDEERAGAYLAEALRICDRTGTPRVEVQLRYRLSGLLMRQGRHSEAADLLTGLLTRARTARDVAGEARILHRLGLAHAHLGRRETAERLLVEALELQSRITGGAPDDRVRADLAALQALPG</sequence>
<dbReference type="Gene3D" id="1.25.40.10">
    <property type="entry name" value="Tetratricopeptide repeat domain"/>
    <property type="match status" value="2"/>
</dbReference>
<dbReference type="InterPro" id="IPR002182">
    <property type="entry name" value="NB-ARC"/>
</dbReference>
<dbReference type="SUPFAM" id="SSF48452">
    <property type="entry name" value="TPR-like"/>
    <property type="match status" value="2"/>
</dbReference>
<dbReference type="Gene3D" id="1.10.10.10">
    <property type="entry name" value="Winged helix-like DNA-binding domain superfamily/Winged helix DNA-binding domain"/>
    <property type="match status" value="1"/>
</dbReference>
<dbReference type="GO" id="GO:0006355">
    <property type="term" value="P:regulation of DNA-templated transcription"/>
    <property type="evidence" value="ECO:0007669"/>
    <property type="project" value="InterPro"/>
</dbReference>
<dbReference type="SMART" id="SM01043">
    <property type="entry name" value="BTAD"/>
    <property type="match status" value="1"/>
</dbReference>
<dbReference type="InterPro" id="IPR016032">
    <property type="entry name" value="Sig_transdc_resp-reg_C-effctor"/>
</dbReference>
<dbReference type="InterPro" id="IPR027417">
    <property type="entry name" value="P-loop_NTPase"/>
</dbReference>
<dbReference type="CDD" id="cd00383">
    <property type="entry name" value="trans_reg_C"/>
    <property type="match status" value="1"/>
</dbReference>
<dbReference type="GO" id="GO:0003677">
    <property type="term" value="F:DNA binding"/>
    <property type="evidence" value="ECO:0007669"/>
    <property type="project" value="UniProtKB-UniRule"/>
</dbReference>
<reference evidence="7 8" key="1">
    <citation type="submission" date="2018-05" db="EMBL/GenBank/DDBJ databases">
        <title>Evolution of GPA BGCs.</title>
        <authorList>
            <person name="Waglechner N."/>
            <person name="Wright G.D."/>
        </authorList>
    </citation>
    <scope>NUCLEOTIDE SEQUENCE [LARGE SCALE GENOMIC DNA]</scope>
    <source>
        <strain evidence="7 8">DSM 5908</strain>
    </source>
</reference>
<dbReference type="SMART" id="SM00382">
    <property type="entry name" value="AAA"/>
    <property type="match status" value="1"/>
</dbReference>
<dbReference type="InterPro" id="IPR001867">
    <property type="entry name" value="OmpR/PhoB-type_DNA-bd"/>
</dbReference>
<dbReference type="Pfam" id="PF00486">
    <property type="entry name" value="Trans_reg_C"/>
    <property type="match status" value="1"/>
</dbReference>
<proteinExistence type="inferred from homology"/>
<evidence type="ECO:0000313" key="8">
    <source>
        <dbReference type="Proteomes" id="UP000286716"/>
    </source>
</evidence>
<evidence type="ECO:0000313" key="7">
    <source>
        <dbReference type="EMBL" id="RSM48793.1"/>
    </source>
</evidence>
<dbReference type="Pfam" id="PF03704">
    <property type="entry name" value="BTAD"/>
    <property type="match status" value="1"/>
</dbReference>
<keyword evidence="4" id="KW-0804">Transcription</keyword>
<dbReference type="InterPro" id="IPR051677">
    <property type="entry name" value="AfsR-DnrI-RedD_regulator"/>
</dbReference>
<keyword evidence="3 5" id="KW-0238">DNA-binding</keyword>
<protein>
    <submittedName>
        <fullName evidence="7">SARP family transcriptional regulator</fullName>
    </submittedName>
</protein>
<dbReference type="PROSITE" id="PS51755">
    <property type="entry name" value="OMPR_PHOB"/>
    <property type="match status" value="1"/>
</dbReference>
<dbReference type="PANTHER" id="PTHR35807">
    <property type="entry name" value="TRANSCRIPTIONAL REGULATOR REDD-RELATED"/>
    <property type="match status" value="1"/>
</dbReference>
<name>A0A428X0B7_AMYBA</name>
<dbReference type="PANTHER" id="PTHR35807:SF1">
    <property type="entry name" value="TRANSCRIPTIONAL REGULATOR REDD"/>
    <property type="match status" value="1"/>
</dbReference>
<evidence type="ECO:0000256" key="4">
    <source>
        <dbReference type="ARBA" id="ARBA00023163"/>
    </source>
</evidence>
<dbReference type="SMART" id="SM00862">
    <property type="entry name" value="Trans_reg_C"/>
    <property type="match status" value="1"/>
</dbReference>
<dbReference type="OrthoDB" id="3587032at2"/>
<feature type="DNA-binding region" description="OmpR/PhoB-type" evidence="5">
    <location>
        <begin position="1"/>
        <end position="74"/>
    </location>
</feature>
<dbReference type="Proteomes" id="UP000286716">
    <property type="component" value="Unassembled WGS sequence"/>
</dbReference>
<dbReference type="Pfam" id="PF00931">
    <property type="entry name" value="NB-ARC"/>
    <property type="match status" value="1"/>
</dbReference>
<dbReference type="SUPFAM" id="SSF46894">
    <property type="entry name" value="C-terminal effector domain of the bipartite response regulators"/>
    <property type="match status" value="1"/>
</dbReference>
<keyword evidence="2" id="KW-0805">Transcription regulation</keyword>
<evidence type="ECO:0000259" key="6">
    <source>
        <dbReference type="PROSITE" id="PS51755"/>
    </source>
</evidence>
<dbReference type="GO" id="GO:0000160">
    <property type="term" value="P:phosphorelay signal transduction system"/>
    <property type="evidence" value="ECO:0007669"/>
    <property type="project" value="InterPro"/>
</dbReference>
<dbReference type="InterPro" id="IPR011990">
    <property type="entry name" value="TPR-like_helical_dom_sf"/>
</dbReference>
<comment type="similarity">
    <text evidence="1">Belongs to the AfsR/DnrI/RedD regulatory family.</text>
</comment>
<dbReference type="Pfam" id="PF13181">
    <property type="entry name" value="TPR_8"/>
    <property type="match status" value="1"/>
</dbReference>
<dbReference type="InterPro" id="IPR019734">
    <property type="entry name" value="TPR_rpt"/>
</dbReference>
<dbReference type="GO" id="GO:0043531">
    <property type="term" value="F:ADP binding"/>
    <property type="evidence" value="ECO:0007669"/>
    <property type="project" value="InterPro"/>
</dbReference>
<evidence type="ECO:0000256" key="2">
    <source>
        <dbReference type="ARBA" id="ARBA00023015"/>
    </source>
</evidence>
<accession>A0A428X0B7</accession>
<gene>
    <name evidence="7" type="ORF">DMA12_06380</name>
</gene>